<evidence type="ECO:0000256" key="1">
    <source>
        <dbReference type="SAM" id="MobiDB-lite"/>
    </source>
</evidence>
<evidence type="ECO:0000313" key="2">
    <source>
        <dbReference type="EMBL" id="BFO20136.1"/>
    </source>
</evidence>
<feature type="compositionally biased region" description="Low complexity" evidence="1">
    <location>
        <begin position="83"/>
        <end position="93"/>
    </location>
</feature>
<sequence length="106" mass="11782">MPYGHREGVTEEDHDLAGGDGVALRLVLDRLEDHEQRVVVHLQFGSLMGLEGVLDGQRMQSELLRDQAELVRRRLVQPDPDESPAARASSSASEKSRGPSDRRPSR</sequence>
<name>A0AAT9HRD3_9ACTN</name>
<protein>
    <submittedName>
        <fullName evidence="2">Uncharacterized protein</fullName>
    </submittedName>
</protein>
<organism evidence="2">
    <name type="scientific">Streptomyces haneummycinicus</name>
    <dbReference type="NCBI Taxonomy" id="3074435"/>
    <lineage>
        <taxon>Bacteria</taxon>
        <taxon>Bacillati</taxon>
        <taxon>Actinomycetota</taxon>
        <taxon>Actinomycetes</taxon>
        <taxon>Kitasatosporales</taxon>
        <taxon>Streptomycetaceae</taxon>
        <taxon>Streptomyces</taxon>
    </lineage>
</organism>
<feature type="compositionally biased region" description="Basic and acidic residues" evidence="1">
    <location>
        <begin position="94"/>
        <end position="106"/>
    </location>
</feature>
<proteinExistence type="predicted"/>
<accession>A0AAT9HRD3</accession>
<reference evidence="2" key="2">
    <citation type="submission" date="2024-07" db="EMBL/GenBank/DDBJ databases">
        <title>Streptomyces haneummycinica sp. nov., a new antibiotic-producing actinobacterium isolated from marine sediment.</title>
        <authorList>
            <person name="Uemura M."/>
            <person name="Hamada M."/>
            <person name="Hirano S."/>
            <person name="Kobayashi K."/>
            <person name="Ohshiro T."/>
            <person name="Kobayashi T."/>
            <person name="Terahara T."/>
        </authorList>
    </citation>
    <scope>NUCLEOTIDE SEQUENCE</scope>
    <source>
        <strain evidence="2">KM77-8</strain>
    </source>
</reference>
<feature type="region of interest" description="Disordered" evidence="1">
    <location>
        <begin position="74"/>
        <end position="106"/>
    </location>
</feature>
<dbReference type="EMBL" id="AP035768">
    <property type="protein sequence ID" value="BFO20136.1"/>
    <property type="molecule type" value="Genomic_DNA"/>
</dbReference>
<dbReference type="AlphaFoldDB" id="A0AAT9HRD3"/>
<gene>
    <name evidence="2" type="ORF">SHKM778_65240</name>
</gene>
<reference evidence="2" key="1">
    <citation type="submission" date="2024-06" db="EMBL/GenBank/DDBJ databases">
        <authorList>
            <consortium name="consrtm"/>
            <person name="Uemura M."/>
            <person name="Terahara T."/>
        </authorList>
    </citation>
    <scope>NUCLEOTIDE SEQUENCE</scope>
    <source>
        <strain evidence="2">KM77-8</strain>
    </source>
</reference>